<accession>A0A841RF38</accession>
<keyword evidence="2" id="KW-0732">Signal</keyword>
<organism evidence="3 4">
    <name type="scientific">Spirochaeta isovalerica</name>
    <dbReference type="NCBI Taxonomy" id="150"/>
    <lineage>
        <taxon>Bacteria</taxon>
        <taxon>Pseudomonadati</taxon>
        <taxon>Spirochaetota</taxon>
        <taxon>Spirochaetia</taxon>
        <taxon>Spirochaetales</taxon>
        <taxon>Spirochaetaceae</taxon>
        <taxon>Spirochaeta</taxon>
    </lineage>
</organism>
<gene>
    <name evidence="3" type="ORF">HNR50_002645</name>
</gene>
<reference evidence="3 4" key="1">
    <citation type="submission" date="2020-08" db="EMBL/GenBank/DDBJ databases">
        <title>Genomic Encyclopedia of Type Strains, Phase IV (KMG-IV): sequencing the most valuable type-strain genomes for metagenomic binning, comparative biology and taxonomic classification.</title>
        <authorList>
            <person name="Goeker M."/>
        </authorList>
    </citation>
    <scope>NUCLEOTIDE SEQUENCE [LARGE SCALE GENOMIC DNA]</scope>
    <source>
        <strain evidence="3 4">DSM 2461</strain>
    </source>
</reference>
<dbReference type="EMBL" id="JACHGJ010000005">
    <property type="protein sequence ID" value="MBB6480972.1"/>
    <property type="molecule type" value="Genomic_DNA"/>
</dbReference>
<protein>
    <submittedName>
        <fullName evidence="3">Chromosome segregation ATPase</fullName>
    </submittedName>
</protein>
<name>A0A841RF38_9SPIO</name>
<sequence>MKQRSIALLCLLLAGVYSIGAQADSNYVDVKETNEEIARLQRTNDNHRTIIETNAERKAFLENRIQTSESRLEKIAENLAYASETNLELNSISRETKDRETLDRLDSSRAELKSVMWILRTEQTRLTEQVASDKDEVEFLTNDSARREAIVARNEELIAEKQKAVSDTEAKINEVSTKLDSIIGELESLREEVTTDGN</sequence>
<feature type="coiled-coil region" evidence="1">
    <location>
        <begin position="30"/>
        <end position="78"/>
    </location>
</feature>
<feature type="signal peptide" evidence="2">
    <location>
        <begin position="1"/>
        <end position="23"/>
    </location>
</feature>
<comment type="caution">
    <text evidence="3">The sequence shown here is derived from an EMBL/GenBank/DDBJ whole genome shotgun (WGS) entry which is preliminary data.</text>
</comment>
<keyword evidence="4" id="KW-1185">Reference proteome</keyword>
<feature type="chain" id="PRO_5032810490" evidence="2">
    <location>
        <begin position="24"/>
        <end position="198"/>
    </location>
</feature>
<dbReference type="Proteomes" id="UP000587760">
    <property type="component" value="Unassembled WGS sequence"/>
</dbReference>
<proteinExistence type="predicted"/>
<feature type="coiled-coil region" evidence="1">
    <location>
        <begin position="158"/>
        <end position="192"/>
    </location>
</feature>
<evidence type="ECO:0000313" key="3">
    <source>
        <dbReference type="EMBL" id="MBB6480972.1"/>
    </source>
</evidence>
<evidence type="ECO:0000256" key="2">
    <source>
        <dbReference type="SAM" id="SignalP"/>
    </source>
</evidence>
<dbReference type="AlphaFoldDB" id="A0A841RF38"/>
<evidence type="ECO:0000313" key="4">
    <source>
        <dbReference type="Proteomes" id="UP000587760"/>
    </source>
</evidence>
<dbReference type="RefSeq" id="WP_184747224.1">
    <property type="nucleotide sequence ID" value="NZ_JACHGJ010000005.1"/>
</dbReference>
<keyword evidence="1" id="KW-0175">Coiled coil</keyword>
<evidence type="ECO:0000256" key="1">
    <source>
        <dbReference type="SAM" id="Coils"/>
    </source>
</evidence>